<evidence type="ECO:0000313" key="1">
    <source>
        <dbReference type="EMBL" id="QVJ03041.1"/>
    </source>
</evidence>
<organism evidence="1 2">
    <name type="scientific">Nocardiopsis eucommiae</name>
    <dbReference type="NCBI Taxonomy" id="2831970"/>
    <lineage>
        <taxon>Bacteria</taxon>
        <taxon>Bacillati</taxon>
        <taxon>Actinomycetota</taxon>
        <taxon>Actinomycetes</taxon>
        <taxon>Streptosporangiales</taxon>
        <taxon>Nocardiopsidaceae</taxon>
        <taxon>Nocardiopsis</taxon>
    </lineage>
</organism>
<sequence length="137" mass="14745">MDIVEFLNARLDEGEAAAQAVIDAGGRSGWEAVPIAELDGRRALTGGSSIFAVMDPVPEGRACAEHAARHDPARVLREVAAKRKMLELHANGCPGINYCVSCWNGNESLDWPCPTVRTLASAHADHPDYAPEWAPRT</sequence>
<accession>A0A975LC20</accession>
<keyword evidence="2" id="KW-1185">Reference proteome</keyword>
<dbReference type="AlphaFoldDB" id="A0A975LC20"/>
<reference evidence="1" key="1">
    <citation type="submission" date="2021-05" db="EMBL/GenBank/DDBJ databases">
        <authorList>
            <person name="Kaiqin L."/>
            <person name="Jian G."/>
        </authorList>
    </citation>
    <scope>NUCLEOTIDE SEQUENCE</scope>
    <source>
        <strain evidence="1">HDS5</strain>
    </source>
</reference>
<dbReference type="KEGG" id="nec:KGD82_13485"/>
<evidence type="ECO:0000313" key="2">
    <source>
        <dbReference type="Proteomes" id="UP000682416"/>
    </source>
</evidence>
<dbReference type="Pfam" id="PF19730">
    <property type="entry name" value="DUF6221"/>
    <property type="match status" value="1"/>
</dbReference>
<proteinExistence type="predicted"/>
<dbReference type="Proteomes" id="UP000682416">
    <property type="component" value="Chromosome"/>
</dbReference>
<dbReference type="InterPro" id="IPR046193">
    <property type="entry name" value="DUF6221"/>
</dbReference>
<name>A0A975LC20_9ACTN</name>
<dbReference type="EMBL" id="CP074402">
    <property type="protein sequence ID" value="QVJ03041.1"/>
    <property type="molecule type" value="Genomic_DNA"/>
</dbReference>
<protein>
    <submittedName>
        <fullName evidence="1">Uncharacterized protein</fullName>
    </submittedName>
</protein>
<gene>
    <name evidence="1" type="ORF">KGD82_13485</name>
</gene>